<dbReference type="Proteomes" id="UP001632038">
    <property type="component" value="Unassembled WGS sequence"/>
</dbReference>
<feature type="compositionally biased region" description="Polar residues" evidence="1">
    <location>
        <begin position="252"/>
        <end position="261"/>
    </location>
</feature>
<protein>
    <submittedName>
        <fullName evidence="2">Uncharacterized protein</fullName>
    </submittedName>
</protein>
<feature type="compositionally biased region" description="Pro residues" evidence="1">
    <location>
        <begin position="228"/>
        <end position="244"/>
    </location>
</feature>
<feature type="compositionally biased region" description="Pro residues" evidence="1">
    <location>
        <begin position="209"/>
        <end position="219"/>
    </location>
</feature>
<dbReference type="AlphaFoldDB" id="A0ABD3BUY5"/>
<reference evidence="3" key="1">
    <citation type="journal article" date="2024" name="IScience">
        <title>Strigolactones Initiate the Formation of Haustorium-like Structures in Castilleja.</title>
        <authorList>
            <person name="Buerger M."/>
            <person name="Peterson D."/>
            <person name="Chory J."/>
        </authorList>
    </citation>
    <scope>NUCLEOTIDE SEQUENCE [LARGE SCALE GENOMIC DNA]</scope>
</reference>
<dbReference type="EMBL" id="JAVIJP010000066">
    <property type="protein sequence ID" value="KAL3621306.1"/>
    <property type="molecule type" value="Genomic_DNA"/>
</dbReference>
<accession>A0ABD3BUY5</accession>
<evidence type="ECO:0000313" key="3">
    <source>
        <dbReference type="Proteomes" id="UP001632038"/>
    </source>
</evidence>
<proteinExistence type="predicted"/>
<organism evidence="2 3">
    <name type="scientific">Castilleja foliolosa</name>
    <dbReference type="NCBI Taxonomy" id="1961234"/>
    <lineage>
        <taxon>Eukaryota</taxon>
        <taxon>Viridiplantae</taxon>
        <taxon>Streptophyta</taxon>
        <taxon>Embryophyta</taxon>
        <taxon>Tracheophyta</taxon>
        <taxon>Spermatophyta</taxon>
        <taxon>Magnoliopsida</taxon>
        <taxon>eudicotyledons</taxon>
        <taxon>Gunneridae</taxon>
        <taxon>Pentapetalae</taxon>
        <taxon>asterids</taxon>
        <taxon>lamiids</taxon>
        <taxon>Lamiales</taxon>
        <taxon>Orobanchaceae</taxon>
        <taxon>Pedicularideae</taxon>
        <taxon>Castillejinae</taxon>
        <taxon>Castilleja</taxon>
    </lineage>
</organism>
<keyword evidence="3" id="KW-1185">Reference proteome</keyword>
<feature type="compositionally biased region" description="Low complexity" evidence="1">
    <location>
        <begin position="134"/>
        <end position="158"/>
    </location>
</feature>
<gene>
    <name evidence="2" type="ORF">CASFOL_036218</name>
</gene>
<comment type="caution">
    <text evidence="2">The sequence shown here is derived from an EMBL/GenBank/DDBJ whole genome shotgun (WGS) entry which is preliminary data.</text>
</comment>
<feature type="compositionally biased region" description="Pro residues" evidence="1">
    <location>
        <begin position="84"/>
        <end position="96"/>
    </location>
</feature>
<evidence type="ECO:0000313" key="2">
    <source>
        <dbReference type="EMBL" id="KAL3621306.1"/>
    </source>
</evidence>
<sequence length="261" mass="28111">MKNGPVDKEGKFSIKLTADFKKDEYDPIDSCFAELQSQNQPTSPCSLPNVQTKSVKIVNTNKPVILKFSPITCQFENIHTSKPPRGPPIKRAPPPSSVALSPDYPIPPTPSPTFQSPRKSHMSDGPTPSPTFQSPNPKSESPYSPSPSPIYITPSPFSKQVPTPPPKAFHQTPSLPVPIPPITSQTPITAPPIPVAKPPTTFSTSPSTSPSPSPNPNAYPPLNRRKPNPIPRAPPVPQLPPIPPVSRKYFNSPISQPPSSS</sequence>
<name>A0ABD3BUY5_9LAMI</name>
<feature type="region of interest" description="Disordered" evidence="1">
    <location>
        <begin position="77"/>
        <end position="261"/>
    </location>
</feature>
<evidence type="ECO:0000256" key="1">
    <source>
        <dbReference type="SAM" id="MobiDB-lite"/>
    </source>
</evidence>
<feature type="compositionally biased region" description="Low complexity" evidence="1">
    <location>
        <begin position="198"/>
        <end position="208"/>
    </location>
</feature>